<keyword evidence="4" id="KW-0274">FAD</keyword>
<evidence type="ECO:0000256" key="1">
    <source>
        <dbReference type="ARBA" id="ARBA00001974"/>
    </source>
</evidence>
<evidence type="ECO:0000256" key="2">
    <source>
        <dbReference type="ARBA" id="ARBA00009347"/>
    </source>
</evidence>
<dbReference type="GO" id="GO:0050660">
    <property type="term" value="F:flavin adenine dinucleotide binding"/>
    <property type="evidence" value="ECO:0007669"/>
    <property type="project" value="InterPro"/>
</dbReference>
<dbReference type="SUPFAM" id="SSF56645">
    <property type="entry name" value="Acyl-CoA dehydrogenase NM domain-like"/>
    <property type="match status" value="1"/>
</dbReference>
<organism evidence="7">
    <name type="scientific">freshwater metagenome</name>
    <dbReference type="NCBI Taxonomy" id="449393"/>
    <lineage>
        <taxon>unclassified sequences</taxon>
        <taxon>metagenomes</taxon>
        <taxon>ecological metagenomes</taxon>
    </lineage>
</organism>
<evidence type="ECO:0000313" key="10">
    <source>
        <dbReference type="EMBL" id="CAB4851058.1"/>
    </source>
</evidence>
<dbReference type="EMBL" id="CAFBIY010000069">
    <property type="protein sequence ID" value="CAB4851058.1"/>
    <property type="molecule type" value="Genomic_DNA"/>
</dbReference>
<dbReference type="EMBL" id="CAFBOL010000001">
    <property type="protein sequence ID" value="CAB4970503.1"/>
    <property type="molecule type" value="Genomic_DNA"/>
</dbReference>
<keyword evidence="3" id="KW-0285">Flavoprotein</keyword>
<sequence length="303" mass="31968">MDFTLDQDQQGIVDAVTTILTRHAGTERARAVGAAGHDDTLLSTLADAGFLDLAADPAIGPLGAVLVAELASRHHARANVAIRALVGPMLLGDETPARLAVMDASRPGPVRFGQHADVALILDGDEAHLARITDATPIDSPYGYPFAHIETSRTRSLGPGSGATLANWWRVALAAEISGALDGAIAHTVAYLRDRQQFKKPLGSLQALQHRLAEAYVTAEGARWLARRAAFEGAPAESAAAAAAYAAQAAQLIGTDMHQLSGAIGFTIEFDLQLWTSRLHALRVEFGGVTAHQLATTRAQWPS</sequence>
<dbReference type="InterPro" id="IPR037069">
    <property type="entry name" value="AcylCoA_DH/ox_N_sf"/>
</dbReference>
<reference evidence="7" key="1">
    <citation type="submission" date="2020-05" db="EMBL/GenBank/DDBJ databases">
        <authorList>
            <person name="Chiriac C."/>
            <person name="Salcher M."/>
            <person name="Ghai R."/>
            <person name="Kavagutti S V."/>
        </authorList>
    </citation>
    <scope>NUCLEOTIDE SEQUENCE</scope>
</reference>
<dbReference type="GO" id="GO:0003995">
    <property type="term" value="F:acyl-CoA dehydrogenase activity"/>
    <property type="evidence" value="ECO:0007669"/>
    <property type="project" value="TreeGrafter"/>
</dbReference>
<proteinExistence type="inferred from homology"/>
<evidence type="ECO:0000313" key="12">
    <source>
        <dbReference type="EMBL" id="CAB4970503.1"/>
    </source>
</evidence>
<dbReference type="EMBL" id="CAFAAV010000007">
    <property type="protein sequence ID" value="CAB4802096.1"/>
    <property type="molecule type" value="Genomic_DNA"/>
</dbReference>
<dbReference type="Pfam" id="PF00441">
    <property type="entry name" value="Acyl-CoA_dh_1"/>
    <property type="match status" value="1"/>
</dbReference>
<dbReference type="EMBL" id="CAEZYF010000010">
    <property type="protein sequence ID" value="CAB4726326.1"/>
    <property type="molecule type" value="Genomic_DNA"/>
</dbReference>
<evidence type="ECO:0000256" key="4">
    <source>
        <dbReference type="ARBA" id="ARBA00022827"/>
    </source>
</evidence>
<dbReference type="AlphaFoldDB" id="A0A6J6AAK2"/>
<evidence type="ECO:0000313" key="11">
    <source>
        <dbReference type="EMBL" id="CAB4939188.1"/>
    </source>
</evidence>
<gene>
    <name evidence="8" type="ORF">UFOPK2656_01795</name>
    <name evidence="9" type="ORF">UFOPK3099_00180</name>
    <name evidence="10" type="ORF">UFOPK3267_01386</name>
    <name evidence="11" type="ORF">UFOPK3651_02030</name>
    <name evidence="12" type="ORF">UFOPK3931_00068</name>
    <name evidence="7" type="ORF">UFOPK4189_01883</name>
</gene>
<feature type="domain" description="Acyl-CoA dehydrogenase/oxidase C-terminal" evidence="6">
    <location>
        <begin position="167"/>
        <end position="286"/>
    </location>
</feature>
<evidence type="ECO:0000313" key="7">
    <source>
        <dbReference type="EMBL" id="CAB4364116.1"/>
    </source>
</evidence>
<accession>A0A6J6AAK2</accession>
<evidence type="ECO:0000256" key="3">
    <source>
        <dbReference type="ARBA" id="ARBA00022630"/>
    </source>
</evidence>
<keyword evidence="5" id="KW-0560">Oxidoreductase</keyword>
<comment type="cofactor">
    <cofactor evidence="1">
        <name>FAD</name>
        <dbReference type="ChEBI" id="CHEBI:57692"/>
    </cofactor>
</comment>
<dbReference type="InterPro" id="IPR036250">
    <property type="entry name" value="AcylCo_DH-like_C"/>
</dbReference>
<dbReference type="Gene3D" id="1.10.540.10">
    <property type="entry name" value="Acyl-CoA dehydrogenase/oxidase, N-terminal domain"/>
    <property type="match status" value="1"/>
</dbReference>
<dbReference type="PANTHER" id="PTHR43884:SF20">
    <property type="entry name" value="ACYL-COA DEHYDROGENASE FADE28"/>
    <property type="match status" value="1"/>
</dbReference>
<dbReference type="EMBL" id="CAFBMT010000011">
    <property type="protein sequence ID" value="CAB4939188.1"/>
    <property type="molecule type" value="Genomic_DNA"/>
</dbReference>
<protein>
    <submittedName>
        <fullName evidence="7">Unannotated protein</fullName>
    </submittedName>
</protein>
<evidence type="ECO:0000313" key="8">
    <source>
        <dbReference type="EMBL" id="CAB4726326.1"/>
    </source>
</evidence>
<evidence type="ECO:0000259" key="6">
    <source>
        <dbReference type="Pfam" id="PF00441"/>
    </source>
</evidence>
<dbReference type="PANTHER" id="PTHR43884">
    <property type="entry name" value="ACYL-COA DEHYDROGENASE"/>
    <property type="match status" value="1"/>
</dbReference>
<evidence type="ECO:0000256" key="5">
    <source>
        <dbReference type="ARBA" id="ARBA00023002"/>
    </source>
</evidence>
<name>A0A6J6AAK2_9ZZZZ</name>
<dbReference type="Gene3D" id="1.20.140.10">
    <property type="entry name" value="Butyryl-CoA Dehydrogenase, subunit A, domain 3"/>
    <property type="match status" value="1"/>
</dbReference>
<dbReference type="EMBL" id="CAESGF010000010">
    <property type="protein sequence ID" value="CAB4364116.1"/>
    <property type="molecule type" value="Genomic_DNA"/>
</dbReference>
<dbReference type="SUPFAM" id="SSF47203">
    <property type="entry name" value="Acyl-CoA dehydrogenase C-terminal domain-like"/>
    <property type="match status" value="1"/>
</dbReference>
<evidence type="ECO:0000313" key="9">
    <source>
        <dbReference type="EMBL" id="CAB4802096.1"/>
    </source>
</evidence>
<dbReference type="InterPro" id="IPR009075">
    <property type="entry name" value="AcylCo_DH/oxidase_C"/>
</dbReference>
<dbReference type="InterPro" id="IPR009100">
    <property type="entry name" value="AcylCoA_DH/oxidase_NM_dom_sf"/>
</dbReference>
<comment type="similarity">
    <text evidence="2">Belongs to the acyl-CoA dehydrogenase family.</text>
</comment>